<dbReference type="AlphaFoldDB" id="A0A5K3EMP7"/>
<keyword evidence="1" id="KW-0472">Membrane</keyword>
<name>A0A5K3EMP7_MESCO</name>
<protein>
    <submittedName>
        <fullName evidence="2">Uncharacterized protein</fullName>
    </submittedName>
</protein>
<evidence type="ECO:0000256" key="1">
    <source>
        <dbReference type="SAM" id="Phobius"/>
    </source>
</evidence>
<proteinExistence type="predicted"/>
<dbReference type="WBParaSite" id="MCU_001698-RA">
    <property type="protein sequence ID" value="MCU_001698-RA"/>
    <property type="gene ID" value="MCU_001698"/>
</dbReference>
<accession>A0A5K3EMP7</accession>
<keyword evidence="1" id="KW-1133">Transmembrane helix</keyword>
<evidence type="ECO:0000313" key="2">
    <source>
        <dbReference type="WBParaSite" id="MCU_001698-RA"/>
    </source>
</evidence>
<feature type="transmembrane region" description="Helical" evidence="1">
    <location>
        <begin position="68"/>
        <end position="89"/>
    </location>
</feature>
<keyword evidence="1" id="KW-0812">Transmembrane</keyword>
<sequence>MYEVALQHTLCHHLTKSRLNDALPEAVAHRRGYSSDLQFYHPQPNNSHHVDATDCLGRVPPPSKVEFVYLHVGPMVLVMNFLSSMGAFFKVQLSIPT</sequence>
<reference evidence="2" key="1">
    <citation type="submission" date="2019-11" db="UniProtKB">
        <authorList>
            <consortium name="WormBaseParasite"/>
        </authorList>
    </citation>
    <scope>IDENTIFICATION</scope>
</reference>
<organism evidence="2">
    <name type="scientific">Mesocestoides corti</name>
    <name type="common">Flatworm</name>
    <dbReference type="NCBI Taxonomy" id="53468"/>
    <lineage>
        <taxon>Eukaryota</taxon>
        <taxon>Metazoa</taxon>
        <taxon>Spiralia</taxon>
        <taxon>Lophotrochozoa</taxon>
        <taxon>Platyhelminthes</taxon>
        <taxon>Cestoda</taxon>
        <taxon>Eucestoda</taxon>
        <taxon>Cyclophyllidea</taxon>
        <taxon>Mesocestoididae</taxon>
        <taxon>Mesocestoides</taxon>
    </lineage>
</organism>